<name>A0A0M2NHW7_9FIRM</name>
<gene>
    <name evidence="1" type="ORF">CHK_2628</name>
</gene>
<dbReference type="RefSeq" id="WP_046444424.1">
    <property type="nucleotide sequence ID" value="NZ_LAYJ01000115.1"/>
</dbReference>
<reference evidence="1 2" key="1">
    <citation type="submission" date="2015-04" db="EMBL/GenBank/DDBJ databases">
        <title>Draft genome sequence of bacteremic isolate Catabacter hongkongensis type strain HKU16T.</title>
        <authorList>
            <person name="Lau S.K."/>
            <person name="Teng J.L."/>
            <person name="Huang Y."/>
            <person name="Curreem S.O."/>
            <person name="Tsui S.K."/>
            <person name="Woo P.C."/>
        </authorList>
    </citation>
    <scope>NUCLEOTIDE SEQUENCE [LARGE SCALE GENOMIC DNA]</scope>
    <source>
        <strain evidence="1 2">HKU16</strain>
    </source>
</reference>
<organism evidence="1 2">
    <name type="scientific">Christensenella hongkongensis</name>
    <dbReference type="NCBI Taxonomy" id="270498"/>
    <lineage>
        <taxon>Bacteria</taxon>
        <taxon>Bacillati</taxon>
        <taxon>Bacillota</taxon>
        <taxon>Clostridia</taxon>
        <taxon>Christensenellales</taxon>
        <taxon>Christensenellaceae</taxon>
        <taxon>Christensenella</taxon>
    </lineage>
</organism>
<comment type="caution">
    <text evidence="1">The sequence shown here is derived from an EMBL/GenBank/DDBJ whole genome shotgun (WGS) entry which is preliminary data.</text>
</comment>
<dbReference type="AlphaFoldDB" id="A0A0M2NHW7"/>
<protein>
    <submittedName>
        <fullName evidence="1">Uncharacterized protein</fullName>
    </submittedName>
</protein>
<proteinExistence type="predicted"/>
<evidence type="ECO:0000313" key="2">
    <source>
        <dbReference type="Proteomes" id="UP000034076"/>
    </source>
</evidence>
<dbReference type="STRING" id="270498.CHK_2628"/>
<keyword evidence="2" id="KW-1185">Reference proteome</keyword>
<accession>A0A0M2NHW7</accession>
<dbReference type="EMBL" id="LAYJ01000115">
    <property type="protein sequence ID" value="KKI50012.1"/>
    <property type="molecule type" value="Genomic_DNA"/>
</dbReference>
<dbReference type="Proteomes" id="UP000034076">
    <property type="component" value="Unassembled WGS sequence"/>
</dbReference>
<evidence type="ECO:0000313" key="1">
    <source>
        <dbReference type="EMBL" id="KKI50012.1"/>
    </source>
</evidence>
<sequence>MGKINEHRRKGSPEDISGWDKSFEELAEIREELNSNEITYASENGYLSQYLNENFMYVDFELVRIVLADTIRKFSEKGKHEFSQEIKEWADKIRPFEEPPYQKNVLYRESWYLSQPPEVVEDAVAWAMDRDLNIEKFQRENEENIEI</sequence>